<gene>
    <name evidence="2" type="ORF">GJ688_17100</name>
</gene>
<evidence type="ECO:0000313" key="3">
    <source>
        <dbReference type="Proteomes" id="UP000430670"/>
    </source>
</evidence>
<dbReference type="EMBL" id="WNKU01000031">
    <property type="protein sequence ID" value="MTV50656.1"/>
    <property type="molecule type" value="Genomic_DNA"/>
</dbReference>
<organism evidence="2 3">
    <name type="scientific">Heliobacterium mobile</name>
    <name type="common">Heliobacillus mobilis</name>
    <dbReference type="NCBI Taxonomy" id="28064"/>
    <lineage>
        <taxon>Bacteria</taxon>
        <taxon>Bacillati</taxon>
        <taxon>Bacillota</taxon>
        <taxon>Clostridia</taxon>
        <taxon>Eubacteriales</taxon>
        <taxon>Heliobacteriaceae</taxon>
        <taxon>Heliobacterium</taxon>
    </lineage>
</organism>
<dbReference type="Proteomes" id="UP000430670">
    <property type="component" value="Unassembled WGS sequence"/>
</dbReference>
<keyword evidence="1" id="KW-1133">Transmembrane helix</keyword>
<sequence length="253" mass="29942">MRNQLRRPLATISVYGINLLHRQNPYVVAWWSAAFPGFGHYLLNQYIRATLLTIVEVIINYLTNINIAIVYSFCGEFDMAKSVVQPRWAIGYIIIYFFIIWDSYRSALVQNKLCHLAQLENERVAAVNLRPLEFQYIEPKKPWLAALYSFFFPGLGQLYNHQFALAFYAMMWWWIYLTLSRAHESVTLMMVGNFQESIAVLHPQWLLFMPSVVGGSTYYAYIMAREHNRLFRIEQRQFLAERYSHSEVRLFPR</sequence>
<evidence type="ECO:0000256" key="1">
    <source>
        <dbReference type="SAM" id="Phobius"/>
    </source>
</evidence>
<feature type="transmembrane region" description="Helical" evidence="1">
    <location>
        <begin position="50"/>
        <end position="73"/>
    </location>
</feature>
<evidence type="ECO:0000313" key="2">
    <source>
        <dbReference type="EMBL" id="MTV50656.1"/>
    </source>
</evidence>
<dbReference type="OrthoDB" id="1681403at2"/>
<feature type="transmembrane region" description="Helical" evidence="1">
    <location>
        <begin position="85"/>
        <end position="104"/>
    </location>
</feature>
<comment type="caution">
    <text evidence="2">The sequence shown here is derived from an EMBL/GenBank/DDBJ whole genome shotgun (WGS) entry which is preliminary data.</text>
</comment>
<name>A0A6I3SPK6_HELMO</name>
<keyword evidence="1" id="KW-0812">Transmembrane</keyword>
<dbReference type="AlphaFoldDB" id="A0A6I3SPK6"/>
<feature type="transmembrane region" description="Helical" evidence="1">
    <location>
        <begin position="163"/>
        <end position="182"/>
    </location>
</feature>
<keyword evidence="1" id="KW-0472">Membrane</keyword>
<keyword evidence="3" id="KW-1185">Reference proteome</keyword>
<accession>A0A6I3SPK6</accession>
<proteinExistence type="predicted"/>
<feature type="transmembrane region" description="Helical" evidence="1">
    <location>
        <begin position="202"/>
        <end position="222"/>
    </location>
</feature>
<reference evidence="2 3" key="1">
    <citation type="submission" date="2019-11" db="EMBL/GenBank/DDBJ databases">
        <title>Whole-genome sequence of a the green, strictly anaerobic photosynthetic bacterium Heliobacillus mobilis DSM 6151.</title>
        <authorList>
            <person name="Kyndt J.A."/>
            <person name="Meyer T.E."/>
        </authorList>
    </citation>
    <scope>NUCLEOTIDE SEQUENCE [LARGE SCALE GENOMIC DNA]</scope>
    <source>
        <strain evidence="2 3">DSM 6151</strain>
    </source>
</reference>
<protein>
    <submittedName>
        <fullName evidence="2">Uncharacterized protein</fullName>
    </submittedName>
</protein>